<keyword evidence="2" id="KW-0752">Steroid biosynthesis</keyword>
<comment type="similarity">
    <text evidence="4">Belongs to the short-chain dehydrogenases/reductases (SDR) family. 17-beta-HSD 3 subfamily.</text>
</comment>
<dbReference type="InterPro" id="IPR036291">
    <property type="entry name" value="NAD(P)-bd_dom_sf"/>
</dbReference>
<keyword evidence="1" id="KW-0521">NADP</keyword>
<proteinExistence type="inferred from homology"/>
<dbReference type="GO" id="GO:0030497">
    <property type="term" value="P:fatty acid elongation"/>
    <property type="evidence" value="ECO:0007669"/>
    <property type="project" value="TreeGrafter"/>
</dbReference>
<dbReference type="GO" id="GO:0005783">
    <property type="term" value="C:endoplasmic reticulum"/>
    <property type="evidence" value="ECO:0007669"/>
    <property type="project" value="TreeGrafter"/>
</dbReference>
<dbReference type="PANTHER" id="PTHR43086:SF2">
    <property type="entry name" value="HYDROXYSTEROID DEHYDROGENASE-LIKE PROTEIN 1"/>
    <property type="match status" value="1"/>
</dbReference>
<dbReference type="GO" id="GO:0016491">
    <property type="term" value="F:oxidoreductase activity"/>
    <property type="evidence" value="ECO:0007669"/>
    <property type="project" value="UniProtKB-KW"/>
</dbReference>
<name>A0A914CI72_9BILA</name>
<keyword evidence="2" id="KW-0443">Lipid metabolism</keyword>
<evidence type="ECO:0000313" key="6">
    <source>
        <dbReference type="WBParaSite" id="ACRNAN_scaffold11091.g22595.t1"/>
    </source>
</evidence>
<evidence type="ECO:0000256" key="3">
    <source>
        <dbReference type="ARBA" id="ARBA00023002"/>
    </source>
</evidence>
<dbReference type="PANTHER" id="PTHR43086">
    <property type="entry name" value="VERY-LONG-CHAIN 3-OXOOACYL-COA REDUCTASE"/>
    <property type="match status" value="1"/>
</dbReference>
<dbReference type="Pfam" id="PF00106">
    <property type="entry name" value="adh_short"/>
    <property type="match status" value="1"/>
</dbReference>
<dbReference type="InterPro" id="IPR002347">
    <property type="entry name" value="SDR_fam"/>
</dbReference>
<keyword evidence="5" id="KW-1185">Reference proteome</keyword>
<organism evidence="5 6">
    <name type="scientific">Acrobeloides nanus</name>
    <dbReference type="NCBI Taxonomy" id="290746"/>
    <lineage>
        <taxon>Eukaryota</taxon>
        <taxon>Metazoa</taxon>
        <taxon>Ecdysozoa</taxon>
        <taxon>Nematoda</taxon>
        <taxon>Chromadorea</taxon>
        <taxon>Rhabditida</taxon>
        <taxon>Tylenchina</taxon>
        <taxon>Cephalobomorpha</taxon>
        <taxon>Cephaloboidea</taxon>
        <taxon>Cephalobidae</taxon>
        <taxon>Acrobeloides</taxon>
    </lineage>
</organism>
<dbReference type="Proteomes" id="UP000887540">
    <property type="component" value="Unplaced"/>
</dbReference>
<sequence length="165" mass="18324">MHVLQNRVVGECRPVVETQLGTPKLGTPKLVNMVCPCKSLVLVTGWSALTYLAYRLIRALYNILYPFVIATPKDLKELAGATWAVVTGSTDGIGKSYATELAKKGFNVVLISRDQSKLENVKAEIQEKATNVEIKTIQFDFTNPNLADYEERIVRKLNELDVGIL</sequence>
<reference evidence="6" key="1">
    <citation type="submission" date="2022-11" db="UniProtKB">
        <authorList>
            <consortium name="WormBaseParasite"/>
        </authorList>
    </citation>
    <scope>IDENTIFICATION</scope>
</reference>
<evidence type="ECO:0000256" key="2">
    <source>
        <dbReference type="ARBA" id="ARBA00022955"/>
    </source>
</evidence>
<accession>A0A914CI72</accession>
<evidence type="ECO:0000256" key="4">
    <source>
        <dbReference type="ARBA" id="ARBA00038261"/>
    </source>
</evidence>
<keyword evidence="3" id="KW-0560">Oxidoreductase</keyword>
<protein>
    <submittedName>
        <fullName evidence="6">Uncharacterized protein</fullName>
    </submittedName>
</protein>
<dbReference type="SUPFAM" id="SSF51735">
    <property type="entry name" value="NAD(P)-binding Rossmann-fold domains"/>
    <property type="match status" value="1"/>
</dbReference>
<dbReference type="WBParaSite" id="ACRNAN_scaffold11091.g22595.t1">
    <property type="protein sequence ID" value="ACRNAN_scaffold11091.g22595.t1"/>
    <property type="gene ID" value="ACRNAN_scaffold11091.g22595"/>
</dbReference>
<evidence type="ECO:0000313" key="5">
    <source>
        <dbReference type="Proteomes" id="UP000887540"/>
    </source>
</evidence>
<dbReference type="GO" id="GO:0006694">
    <property type="term" value="P:steroid biosynthetic process"/>
    <property type="evidence" value="ECO:0007669"/>
    <property type="project" value="UniProtKB-KW"/>
</dbReference>
<dbReference type="AlphaFoldDB" id="A0A914CI72"/>
<keyword evidence="2" id="KW-0444">Lipid biosynthesis</keyword>
<evidence type="ECO:0000256" key="1">
    <source>
        <dbReference type="ARBA" id="ARBA00022857"/>
    </source>
</evidence>
<dbReference type="Gene3D" id="3.40.50.720">
    <property type="entry name" value="NAD(P)-binding Rossmann-like Domain"/>
    <property type="match status" value="1"/>
</dbReference>